<feature type="compositionally biased region" description="Polar residues" evidence="1">
    <location>
        <begin position="518"/>
        <end position="528"/>
    </location>
</feature>
<gene>
    <name evidence="2" type="ORF">KVT40_008511</name>
</gene>
<feature type="compositionally biased region" description="Basic and acidic residues" evidence="1">
    <location>
        <begin position="284"/>
        <end position="303"/>
    </location>
</feature>
<feature type="compositionally biased region" description="Polar residues" evidence="1">
    <location>
        <begin position="430"/>
        <end position="443"/>
    </location>
</feature>
<comment type="caution">
    <text evidence="2">The sequence shown here is derived from an EMBL/GenBank/DDBJ whole genome shotgun (WGS) entry which is preliminary data.</text>
</comment>
<evidence type="ECO:0000313" key="3">
    <source>
        <dbReference type="Proteomes" id="UP000809789"/>
    </source>
</evidence>
<feature type="region of interest" description="Disordered" evidence="1">
    <location>
        <begin position="430"/>
        <end position="541"/>
    </location>
</feature>
<proteinExistence type="predicted"/>
<keyword evidence="3" id="KW-1185">Reference proteome</keyword>
<feature type="compositionally biased region" description="Polar residues" evidence="1">
    <location>
        <begin position="206"/>
        <end position="215"/>
    </location>
</feature>
<feature type="compositionally biased region" description="Basic and acidic residues" evidence="1">
    <location>
        <begin position="192"/>
        <end position="205"/>
    </location>
</feature>
<dbReference type="Proteomes" id="UP000809789">
    <property type="component" value="Unassembled WGS sequence"/>
</dbReference>
<feature type="compositionally biased region" description="Basic and acidic residues" evidence="1">
    <location>
        <begin position="351"/>
        <end position="369"/>
    </location>
</feature>
<organism evidence="2 3">
    <name type="scientific">Elsinoe batatas</name>
    <dbReference type="NCBI Taxonomy" id="2601811"/>
    <lineage>
        <taxon>Eukaryota</taxon>
        <taxon>Fungi</taxon>
        <taxon>Dikarya</taxon>
        <taxon>Ascomycota</taxon>
        <taxon>Pezizomycotina</taxon>
        <taxon>Dothideomycetes</taxon>
        <taxon>Dothideomycetidae</taxon>
        <taxon>Myriangiales</taxon>
        <taxon>Elsinoaceae</taxon>
        <taxon>Elsinoe</taxon>
    </lineage>
</organism>
<dbReference type="AlphaFoldDB" id="A0A8K0P9K7"/>
<feature type="compositionally biased region" description="Basic and acidic residues" evidence="1">
    <location>
        <begin position="102"/>
        <end position="136"/>
    </location>
</feature>
<feature type="compositionally biased region" description="Basic and acidic residues" evidence="1">
    <location>
        <begin position="379"/>
        <end position="399"/>
    </location>
</feature>
<sequence>MAPQNHHDDLDRKLDVLYNVWVDSKYSGKAETALRSHISNIHARKGNPLWLSAKLAIHRFHIYLYRSELDAARRAVHRALTAEKEPLTAARKTWLEKQMEDLDEQHDSKYKSSQRLDEKFSARGMSKWEKRPRPEPARPSAAHGKVTPEAANDKVALKDANVEVTPKAVSDKVTPDAANDTEGLAKSIEKIEAKSVENQNGRRDSVQANQTTTTKFQDDGRARVQAWVNASATSRGHTSSLLYGSPSQLDEAGPSRRVRSIGAAPCDKYGRQIMDGGKRKRPSKKEQQEAEQRELEDRLYELKSKKRKINNSDVRGPKRRTTAAKRLTEEKAAEDKMKEKEGSIIQKHSQQKPDKQGPTKAKVDAEKNVRVPAISMTAHGEKSASPKPSQRDTDDEKATPKVAPTKQPIVKKPIVKHVSPNVLFMTAMAESSTTQRLVRTTKITKADPGSRVLTAKKATADIQVGEKERKGPGKKEQSTEEEGKPVEKTSAAKEEKRAKQKYEGVEKMPEQEGMAPQDQETLEGQQEASGAESIGPNRSVA</sequence>
<protein>
    <submittedName>
        <fullName evidence="2">Uncharacterized protein</fullName>
    </submittedName>
</protein>
<feature type="region of interest" description="Disordered" evidence="1">
    <location>
        <begin position="102"/>
        <end position="153"/>
    </location>
</feature>
<feature type="compositionally biased region" description="Basic and acidic residues" evidence="1">
    <location>
        <begin position="326"/>
        <end position="342"/>
    </location>
</feature>
<name>A0A8K0P9K7_9PEZI</name>
<reference evidence="2" key="1">
    <citation type="submission" date="2021-07" db="EMBL/GenBank/DDBJ databases">
        <title>Elsinoe batatas strain:CRI-CJ2 Genome sequencing and assembly.</title>
        <authorList>
            <person name="Huang L."/>
        </authorList>
    </citation>
    <scope>NUCLEOTIDE SEQUENCE</scope>
    <source>
        <strain evidence="2">CRI-CJ2</strain>
    </source>
</reference>
<evidence type="ECO:0000313" key="2">
    <source>
        <dbReference type="EMBL" id="KAG8623535.1"/>
    </source>
</evidence>
<dbReference type="EMBL" id="JAESVG020000010">
    <property type="protein sequence ID" value="KAG8623535.1"/>
    <property type="molecule type" value="Genomic_DNA"/>
</dbReference>
<feature type="region of interest" description="Disordered" evidence="1">
    <location>
        <begin position="192"/>
        <end position="413"/>
    </location>
</feature>
<feature type="compositionally biased region" description="Basic and acidic residues" evidence="1">
    <location>
        <begin position="464"/>
        <end position="510"/>
    </location>
</feature>
<accession>A0A8K0P9K7</accession>
<evidence type="ECO:0000256" key="1">
    <source>
        <dbReference type="SAM" id="MobiDB-lite"/>
    </source>
</evidence>
<feature type="compositionally biased region" description="Polar residues" evidence="1">
    <location>
        <begin position="228"/>
        <end position="248"/>
    </location>
</feature>